<keyword evidence="5 11" id="KW-0547">Nucleotide-binding</keyword>
<dbReference type="PANTHER" id="PTHR30042">
    <property type="entry name" value="POTASSIUM-TRANSPORTING ATPASE C CHAIN"/>
    <property type="match status" value="1"/>
</dbReference>
<evidence type="ECO:0000256" key="5">
    <source>
        <dbReference type="ARBA" id="ARBA00022741"/>
    </source>
</evidence>
<organism evidence="12 13">
    <name type="scientific">Clostridium estertheticum subsp. estertheticum</name>
    <dbReference type="NCBI Taxonomy" id="1552"/>
    <lineage>
        <taxon>Bacteria</taxon>
        <taxon>Bacillati</taxon>
        <taxon>Bacillota</taxon>
        <taxon>Clostridia</taxon>
        <taxon>Eubacteriales</taxon>
        <taxon>Clostridiaceae</taxon>
        <taxon>Clostridium</taxon>
    </lineage>
</organism>
<evidence type="ECO:0000256" key="4">
    <source>
        <dbReference type="ARBA" id="ARBA00022692"/>
    </source>
</evidence>
<name>A0A1J0GK96_9CLOT</name>
<dbReference type="Pfam" id="PF02669">
    <property type="entry name" value="KdpC"/>
    <property type="match status" value="1"/>
</dbReference>
<dbReference type="InterPro" id="IPR003820">
    <property type="entry name" value="KdpC"/>
</dbReference>
<dbReference type="KEGG" id="ceu:A7L45_17320"/>
<keyword evidence="2 11" id="KW-1003">Cell membrane</keyword>
<dbReference type="EMBL" id="CP015756">
    <property type="protein sequence ID" value="APC41703.1"/>
    <property type="molecule type" value="Genomic_DNA"/>
</dbReference>
<dbReference type="PIRSF" id="PIRSF001296">
    <property type="entry name" value="K_ATPase_KdpC"/>
    <property type="match status" value="1"/>
</dbReference>
<evidence type="ECO:0000256" key="7">
    <source>
        <dbReference type="ARBA" id="ARBA00022958"/>
    </source>
</evidence>
<dbReference type="PANTHER" id="PTHR30042:SF2">
    <property type="entry name" value="POTASSIUM-TRANSPORTING ATPASE KDPC SUBUNIT"/>
    <property type="match status" value="1"/>
</dbReference>
<dbReference type="NCBIfam" id="TIGR00681">
    <property type="entry name" value="kdpC"/>
    <property type="match status" value="1"/>
</dbReference>
<keyword evidence="8 11" id="KW-1133">Transmembrane helix</keyword>
<keyword evidence="6 11" id="KW-0067">ATP-binding</keyword>
<evidence type="ECO:0000256" key="10">
    <source>
        <dbReference type="ARBA" id="ARBA00023136"/>
    </source>
</evidence>
<evidence type="ECO:0000256" key="11">
    <source>
        <dbReference type="HAMAP-Rule" id="MF_00276"/>
    </source>
</evidence>
<dbReference type="GO" id="GO:0005524">
    <property type="term" value="F:ATP binding"/>
    <property type="evidence" value="ECO:0007669"/>
    <property type="project" value="UniProtKB-UniRule"/>
</dbReference>
<comment type="subcellular location">
    <subcellularLocation>
        <location evidence="11">Cell membrane</location>
        <topology evidence="11">Single-pass membrane protein</topology>
    </subcellularLocation>
</comment>
<sequence length="212" mass="22536">MKDMLKKSVLLSVVLFVICGLIYPLAMTGISQVLFNKKANGSIVSFNGKEVGSGLIGQSFTDKRFFRSRVSNSNYNTYTKADLKPDSKGNIAYTGVTSGSSNLGPSNPVLIDRVRKDMGDFLKSHPGLKAGDVPTDLLTSSASGLDPNISPQSAKIQVSAVAKATNISSTDLNNIILNNTQGRTLGIFGEPRVNVLKANLDIANILKSKGTL</sequence>
<dbReference type="AlphaFoldDB" id="A0A1J0GK96"/>
<dbReference type="NCBIfam" id="NF001454">
    <property type="entry name" value="PRK00315.1"/>
    <property type="match status" value="1"/>
</dbReference>
<keyword evidence="10 11" id="KW-0472">Membrane</keyword>
<evidence type="ECO:0000256" key="3">
    <source>
        <dbReference type="ARBA" id="ARBA00022538"/>
    </source>
</evidence>
<keyword evidence="4 11" id="KW-0812">Transmembrane</keyword>
<keyword evidence="9 11" id="KW-0406">Ion transport</keyword>
<keyword evidence="7 11" id="KW-0630">Potassium</keyword>
<evidence type="ECO:0000256" key="8">
    <source>
        <dbReference type="ARBA" id="ARBA00022989"/>
    </source>
</evidence>
<dbReference type="Proteomes" id="UP000182569">
    <property type="component" value="Chromosome"/>
</dbReference>
<comment type="subunit">
    <text evidence="11">The system is composed of three essential subunits: KdpA, KdpB and KdpC.</text>
</comment>
<proteinExistence type="inferred from homology"/>
<dbReference type="GO" id="GO:0008556">
    <property type="term" value="F:P-type potassium transmembrane transporter activity"/>
    <property type="evidence" value="ECO:0007669"/>
    <property type="project" value="InterPro"/>
</dbReference>
<comment type="function">
    <text evidence="11">Part of the high-affinity ATP-driven potassium transport (or Kdp) system, which catalyzes the hydrolysis of ATP coupled with the electrogenic transport of potassium into the cytoplasm. This subunit acts as a catalytic chaperone that increases the ATP-binding affinity of the ATP-hydrolyzing subunit KdpB by the formation of a transient KdpB/KdpC/ATP ternary complex.</text>
</comment>
<dbReference type="RefSeq" id="WP_071613995.1">
    <property type="nucleotide sequence ID" value="NZ_CP015756.1"/>
</dbReference>
<dbReference type="STRING" id="1552.A7L45_17320"/>
<dbReference type="HAMAP" id="MF_00276">
    <property type="entry name" value="KdpC"/>
    <property type="match status" value="1"/>
</dbReference>
<dbReference type="GO" id="GO:0005886">
    <property type="term" value="C:plasma membrane"/>
    <property type="evidence" value="ECO:0007669"/>
    <property type="project" value="UniProtKB-SubCell"/>
</dbReference>
<evidence type="ECO:0000313" key="13">
    <source>
        <dbReference type="Proteomes" id="UP000182569"/>
    </source>
</evidence>
<comment type="similarity">
    <text evidence="11">Belongs to the KdpC family.</text>
</comment>
<dbReference type="OrthoDB" id="9809491at2"/>
<evidence type="ECO:0000313" key="12">
    <source>
        <dbReference type="EMBL" id="APC41703.1"/>
    </source>
</evidence>
<protein>
    <recommendedName>
        <fullName evidence="11">Potassium-transporting ATPase KdpC subunit</fullName>
    </recommendedName>
    <alternativeName>
        <fullName evidence="11">ATP phosphohydrolase [potassium-transporting] C chain</fullName>
    </alternativeName>
    <alternativeName>
        <fullName evidence="11">Potassium-binding and translocating subunit C</fullName>
    </alternativeName>
    <alternativeName>
        <fullName evidence="11">Potassium-translocating ATPase C chain</fullName>
    </alternativeName>
</protein>
<keyword evidence="13" id="KW-1185">Reference proteome</keyword>
<evidence type="ECO:0000256" key="6">
    <source>
        <dbReference type="ARBA" id="ARBA00022840"/>
    </source>
</evidence>
<keyword evidence="1 11" id="KW-0813">Transport</keyword>
<reference evidence="13" key="1">
    <citation type="journal article" date="2016" name="Front. Microbiol.">
        <title>Complete Genome Sequence of Clostridium estertheticum DSM 8809, a Microbe Identified in Spoiled Vacuum Packed Beef.</title>
        <authorList>
            <person name="Yu Z."/>
            <person name="Gunn L."/>
            <person name="Brennan E."/>
            <person name="Reid R."/>
            <person name="Wall P.G."/>
            <person name="Gaora O.P."/>
            <person name="Hurley D."/>
            <person name="Bolton D."/>
            <person name="Fanning S."/>
        </authorList>
    </citation>
    <scope>NUCLEOTIDE SEQUENCE [LARGE SCALE GENOMIC DNA]</scope>
    <source>
        <strain evidence="13">DSM 8809</strain>
    </source>
</reference>
<accession>A0A1J0GK96</accession>
<evidence type="ECO:0000256" key="9">
    <source>
        <dbReference type="ARBA" id="ARBA00023065"/>
    </source>
</evidence>
<evidence type="ECO:0000256" key="2">
    <source>
        <dbReference type="ARBA" id="ARBA00022475"/>
    </source>
</evidence>
<gene>
    <name evidence="11" type="primary">kdpC</name>
    <name evidence="12" type="ORF">A7L45_17320</name>
</gene>
<keyword evidence="3 11" id="KW-0633">Potassium transport</keyword>
<evidence type="ECO:0000256" key="1">
    <source>
        <dbReference type="ARBA" id="ARBA00022448"/>
    </source>
</evidence>